<dbReference type="KEGG" id="hro:HELRODRAFT_189701"/>
<feature type="compositionally biased region" description="Polar residues" evidence="1">
    <location>
        <begin position="222"/>
        <end position="238"/>
    </location>
</feature>
<feature type="domain" description="C-type lectin" evidence="2">
    <location>
        <begin position="23"/>
        <end position="99"/>
    </location>
</feature>
<dbReference type="OrthoDB" id="6285323at2759"/>
<dbReference type="Proteomes" id="UP000015101">
    <property type="component" value="Unassembled WGS sequence"/>
</dbReference>
<dbReference type="InterPro" id="IPR016187">
    <property type="entry name" value="CTDL_fold"/>
</dbReference>
<proteinExistence type="predicted"/>
<reference evidence="5" key="1">
    <citation type="submission" date="2012-12" db="EMBL/GenBank/DDBJ databases">
        <authorList>
            <person name="Hellsten U."/>
            <person name="Grimwood J."/>
            <person name="Chapman J.A."/>
            <person name="Shapiro H."/>
            <person name="Aerts A."/>
            <person name="Otillar R.P."/>
            <person name="Terry A.Y."/>
            <person name="Boore J.L."/>
            <person name="Simakov O."/>
            <person name="Marletaz F."/>
            <person name="Cho S.-J."/>
            <person name="Edsinger-Gonzales E."/>
            <person name="Havlak P."/>
            <person name="Kuo D.-H."/>
            <person name="Larsson T."/>
            <person name="Lv J."/>
            <person name="Arendt D."/>
            <person name="Savage R."/>
            <person name="Osoegawa K."/>
            <person name="de Jong P."/>
            <person name="Lindberg D.R."/>
            <person name="Seaver E.C."/>
            <person name="Weisblat D.A."/>
            <person name="Putnam N.H."/>
            <person name="Grigoriev I.V."/>
            <person name="Rokhsar D.S."/>
        </authorList>
    </citation>
    <scope>NUCLEOTIDE SEQUENCE</scope>
</reference>
<sequence>MKKRISALSFSGHRRPSISTKYGLWLVFVDEFLGRGIDICYHTYWVGFSRVRWGWRSEEAYFANFTNWEHGYESSSYGDSKNCATFNVTTIKWKETRCQLTGKQFAVNNNNVKNDFNHEIISNVYCSFVASSFLYLQTTISSGSAKPFNPSNTIFGTLIFGILKNYFYIFKIGVGNVGGHRVSSWKCFGVEEKTTSQSRWCSLGTIQPRLRGDEWTAESQHEQPMQGTACQPSFQGVQ</sequence>
<dbReference type="Gene3D" id="3.10.100.10">
    <property type="entry name" value="Mannose-Binding Protein A, subunit A"/>
    <property type="match status" value="1"/>
</dbReference>
<reference evidence="4" key="3">
    <citation type="submission" date="2015-06" db="UniProtKB">
        <authorList>
            <consortium name="EnsemblMetazoa"/>
        </authorList>
    </citation>
    <scope>IDENTIFICATION</scope>
</reference>
<dbReference type="InterPro" id="IPR016186">
    <property type="entry name" value="C-type_lectin-like/link_sf"/>
</dbReference>
<feature type="region of interest" description="Disordered" evidence="1">
    <location>
        <begin position="214"/>
        <end position="238"/>
    </location>
</feature>
<dbReference type="InParanoid" id="T1FRA0"/>
<dbReference type="PROSITE" id="PS50041">
    <property type="entry name" value="C_TYPE_LECTIN_2"/>
    <property type="match status" value="1"/>
</dbReference>
<protein>
    <recommendedName>
        <fullName evidence="2">C-type lectin domain-containing protein</fullName>
    </recommendedName>
</protein>
<evidence type="ECO:0000313" key="4">
    <source>
        <dbReference type="EnsemblMetazoa" id="HelroP189701"/>
    </source>
</evidence>
<gene>
    <name evidence="4" type="primary">20211347</name>
    <name evidence="3" type="ORF">HELRODRAFT_189701</name>
</gene>
<dbReference type="EnsemblMetazoa" id="HelroT189701">
    <property type="protein sequence ID" value="HelroP189701"/>
    <property type="gene ID" value="HelroG189701"/>
</dbReference>
<evidence type="ECO:0000313" key="5">
    <source>
        <dbReference type="Proteomes" id="UP000015101"/>
    </source>
</evidence>
<organism evidence="4 5">
    <name type="scientific">Helobdella robusta</name>
    <name type="common">Californian leech</name>
    <dbReference type="NCBI Taxonomy" id="6412"/>
    <lineage>
        <taxon>Eukaryota</taxon>
        <taxon>Metazoa</taxon>
        <taxon>Spiralia</taxon>
        <taxon>Lophotrochozoa</taxon>
        <taxon>Annelida</taxon>
        <taxon>Clitellata</taxon>
        <taxon>Hirudinea</taxon>
        <taxon>Rhynchobdellida</taxon>
        <taxon>Glossiphoniidae</taxon>
        <taxon>Helobdella</taxon>
    </lineage>
</organism>
<dbReference type="EMBL" id="AMQM01002088">
    <property type="status" value="NOT_ANNOTATED_CDS"/>
    <property type="molecule type" value="Genomic_DNA"/>
</dbReference>
<keyword evidence="5" id="KW-1185">Reference proteome</keyword>
<name>T1FRA0_HELRO</name>
<dbReference type="AlphaFoldDB" id="T1FRA0"/>
<dbReference type="GeneID" id="20211347"/>
<accession>T1FRA0</accession>
<reference evidence="3 5" key="2">
    <citation type="journal article" date="2013" name="Nature">
        <title>Insights into bilaterian evolution from three spiralian genomes.</title>
        <authorList>
            <person name="Simakov O."/>
            <person name="Marletaz F."/>
            <person name="Cho S.J."/>
            <person name="Edsinger-Gonzales E."/>
            <person name="Havlak P."/>
            <person name="Hellsten U."/>
            <person name="Kuo D.H."/>
            <person name="Larsson T."/>
            <person name="Lv J."/>
            <person name="Arendt D."/>
            <person name="Savage R."/>
            <person name="Osoegawa K."/>
            <person name="de Jong P."/>
            <person name="Grimwood J."/>
            <person name="Chapman J.A."/>
            <person name="Shapiro H."/>
            <person name="Aerts A."/>
            <person name="Otillar R.P."/>
            <person name="Terry A.Y."/>
            <person name="Boore J.L."/>
            <person name="Grigoriev I.V."/>
            <person name="Lindberg D.R."/>
            <person name="Seaver E.C."/>
            <person name="Weisblat D.A."/>
            <person name="Putnam N.H."/>
            <person name="Rokhsar D.S."/>
        </authorList>
    </citation>
    <scope>NUCLEOTIDE SEQUENCE</scope>
</reference>
<evidence type="ECO:0000313" key="3">
    <source>
        <dbReference type="EMBL" id="ESN91487.1"/>
    </source>
</evidence>
<dbReference type="RefSeq" id="XP_009030337.1">
    <property type="nucleotide sequence ID" value="XM_009032089.1"/>
</dbReference>
<dbReference type="CTD" id="20211347"/>
<dbReference type="SUPFAM" id="SSF56436">
    <property type="entry name" value="C-type lectin-like"/>
    <property type="match status" value="1"/>
</dbReference>
<dbReference type="InterPro" id="IPR001304">
    <property type="entry name" value="C-type_lectin-like"/>
</dbReference>
<dbReference type="HOGENOM" id="CLU_1166970_0_0_1"/>
<evidence type="ECO:0000259" key="2">
    <source>
        <dbReference type="PROSITE" id="PS50041"/>
    </source>
</evidence>
<evidence type="ECO:0000256" key="1">
    <source>
        <dbReference type="SAM" id="MobiDB-lite"/>
    </source>
</evidence>
<dbReference type="EMBL" id="KB097700">
    <property type="protein sequence ID" value="ESN91487.1"/>
    <property type="molecule type" value="Genomic_DNA"/>
</dbReference>